<protein>
    <submittedName>
        <fullName evidence="6">DNA-binding transcriptional regulator, AcrR family</fullName>
    </submittedName>
</protein>
<dbReference type="PROSITE" id="PS50977">
    <property type="entry name" value="HTH_TETR_2"/>
    <property type="match status" value="1"/>
</dbReference>
<dbReference type="PRINTS" id="PR00455">
    <property type="entry name" value="HTHTETR"/>
</dbReference>
<sequence length="219" mass="24185">MGRYARKVSTGPAFKRLPRAVREQQMLDSAVQVFSRRGYHGASMDEIAEVAGISKPMVYAYLGHKEDLFVACLHREGTRMMEAIAGAAAPDLPADERLWRGLRAFFGFVGAHRDGWAVLYRQARGEQRFARELSVMRARLVEVVSGMLDHALRAEGREAAETELEVVAYALVGATESLADWLADRPEADPEKTATRMMNAAWLGAGQLLSGATWHPPTV</sequence>
<keyword evidence="3" id="KW-0804">Transcription</keyword>
<dbReference type="InterPro" id="IPR001647">
    <property type="entry name" value="HTH_TetR"/>
</dbReference>
<dbReference type="Proteomes" id="UP000198707">
    <property type="component" value="Unassembled WGS sequence"/>
</dbReference>
<proteinExistence type="predicted"/>
<evidence type="ECO:0000313" key="7">
    <source>
        <dbReference type="Proteomes" id="UP000198707"/>
    </source>
</evidence>
<dbReference type="STRING" id="1144548.SAMN05443287_107314"/>
<evidence type="ECO:0000256" key="1">
    <source>
        <dbReference type="ARBA" id="ARBA00023015"/>
    </source>
</evidence>
<dbReference type="Pfam" id="PF21943">
    <property type="entry name" value="TetR_C_46"/>
    <property type="match status" value="1"/>
</dbReference>
<keyword evidence="7" id="KW-1185">Reference proteome</keyword>
<name>A0A1H7BWI5_9ACTN</name>
<dbReference type="OrthoDB" id="3767959at2"/>
<keyword evidence="1" id="KW-0805">Transcription regulation</keyword>
<dbReference type="SUPFAM" id="SSF48498">
    <property type="entry name" value="Tetracyclin repressor-like, C-terminal domain"/>
    <property type="match status" value="1"/>
</dbReference>
<dbReference type="SUPFAM" id="SSF46689">
    <property type="entry name" value="Homeodomain-like"/>
    <property type="match status" value="1"/>
</dbReference>
<accession>A0A1H7BWI5</accession>
<organism evidence="6 7">
    <name type="scientific">Micromonospora phaseoli</name>
    <dbReference type="NCBI Taxonomy" id="1144548"/>
    <lineage>
        <taxon>Bacteria</taxon>
        <taxon>Bacillati</taxon>
        <taxon>Actinomycetota</taxon>
        <taxon>Actinomycetes</taxon>
        <taxon>Micromonosporales</taxon>
        <taxon>Micromonosporaceae</taxon>
        <taxon>Micromonospora</taxon>
    </lineage>
</organism>
<dbReference type="InterPro" id="IPR009057">
    <property type="entry name" value="Homeodomain-like_sf"/>
</dbReference>
<dbReference type="Pfam" id="PF00440">
    <property type="entry name" value="TetR_N"/>
    <property type="match status" value="1"/>
</dbReference>
<gene>
    <name evidence="6" type="ORF">SAMN05443287_107314</name>
</gene>
<dbReference type="InterPro" id="IPR050109">
    <property type="entry name" value="HTH-type_TetR-like_transc_reg"/>
</dbReference>
<dbReference type="GO" id="GO:0003700">
    <property type="term" value="F:DNA-binding transcription factor activity"/>
    <property type="evidence" value="ECO:0007669"/>
    <property type="project" value="TreeGrafter"/>
</dbReference>
<dbReference type="InterPro" id="IPR054129">
    <property type="entry name" value="DesT_TetR_C"/>
</dbReference>
<dbReference type="PANTHER" id="PTHR30055">
    <property type="entry name" value="HTH-TYPE TRANSCRIPTIONAL REGULATOR RUTR"/>
    <property type="match status" value="1"/>
</dbReference>
<keyword evidence="2 4" id="KW-0238">DNA-binding</keyword>
<evidence type="ECO:0000256" key="2">
    <source>
        <dbReference type="ARBA" id="ARBA00023125"/>
    </source>
</evidence>
<dbReference type="AlphaFoldDB" id="A0A1H7BWI5"/>
<evidence type="ECO:0000256" key="4">
    <source>
        <dbReference type="PROSITE-ProRule" id="PRU00335"/>
    </source>
</evidence>
<evidence type="ECO:0000313" key="6">
    <source>
        <dbReference type="EMBL" id="SEJ77725.1"/>
    </source>
</evidence>
<dbReference type="GO" id="GO:0000976">
    <property type="term" value="F:transcription cis-regulatory region binding"/>
    <property type="evidence" value="ECO:0007669"/>
    <property type="project" value="TreeGrafter"/>
</dbReference>
<dbReference type="EMBL" id="FNYV01000007">
    <property type="protein sequence ID" value="SEJ77725.1"/>
    <property type="molecule type" value="Genomic_DNA"/>
</dbReference>
<evidence type="ECO:0000259" key="5">
    <source>
        <dbReference type="PROSITE" id="PS50977"/>
    </source>
</evidence>
<dbReference type="InterPro" id="IPR036271">
    <property type="entry name" value="Tet_transcr_reg_TetR-rel_C_sf"/>
</dbReference>
<feature type="DNA-binding region" description="H-T-H motif" evidence="4">
    <location>
        <begin position="43"/>
        <end position="62"/>
    </location>
</feature>
<reference evidence="7" key="1">
    <citation type="submission" date="2016-10" db="EMBL/GenBank/DDBJ databases">
        <authorList>
            <person name="Varghese N."/>
            <person name="Submissions S."/>
        </authorList>
    </citation>
    <scope>NUCLEOTIDE SEQUENCE [LARGE SCALE GENOMIC DNA]</scope>
    <source>
        <strain evidence="7">CGMCC 4.7038</strain>
    </source>
</reference>
<dbReference type="PANTHER" id="PTHR30055:SF158">
    <property type="entry name" value="POSSIBLE TRANSCRIPTIONAL REGULATORY PROTEIN (PROBABLY TETR-FAMILY)"/>
    <property type="match status" value="1"/>
</dbReference>
<dbReference type="Gene3D" id="1.10.357.10">
    <property type="entry name" value="Tetracycline Repressor, domain 2"/>
    <property type="match status" value="1"/>
</dbReference>
<feature type="domain" description="HTH tetR-type" evidence="5">
    <location>
        <begin position="20"/>
        <end position="80"/>
    </location>
</feature>
<evidence type="ECO:0000256" key="3">
    <source>
        <dbReference type="ARBA" id="ARBA00023163"/>
    </source>
</evidence>